<comment type="catalytic activity">
    <reaction evidence="4 6">
        <text>D-erythrose 4-phosphate + phosphoenolpyruvate + H2O = 7-phospho-2-dehydro-3-deoxy-D-arabino-heptonate + phosphate</text>
        <dbReference type="Rhea" id="RHEA:14717"/>
        <dbReference type="ChEBI" id="CHEBI:15377"/>
        <dbReference type="ChEBI" id="CHEBI:16897"/>
        <dbReference type="ChEBI" id="CHEBI:43474"/>
        <dbReference type="ChEBI" id="CHEBI:58394"/>
        <dbReference type="ChEBI" id="CHEBI:58702"/>
        <dbReference type="EC" id="2.5.1.54"/>
    </reaction>
</comment>
<dbReference type="GO" id="GO:0009073">
    <property type="term" value="P:aromatic amino acid family biosynthetic process"/>
    <property type="evidence" value="ECO:0007669"/>
    <property type="project" value="UniProtKB-KW"/>
</dbReference>
<dbReference type="EMBL" id="JARJCM010000076">
    <property type="protein sequence ID" value="KAJ7032095.1"/>
    <property type="molecule type" value="Genomic_DNA"/>
</dbReference>
<dbReference type="Gene3D" id="3.20.20.70">
    <property type="entry name" value="Aldolase class I"/>
    <property type="match status" value="1"/>
</dbReference>
<protein>
    <recommendedName>
        <fullName evidence="6">Phospho-2-dehydro-3-deoxyheptonate aldolase</fullName>
        <ecNumber evidence="6">2.5.1.54</ecNumber>
    </recommendedName>
</protein>
<keyword evidence="5" id="KW-0104">Cadmium</keyword>
<comment type="pathway">
    <text evidence="1 6">Metabolic intermediate biosynthesis; chorismate biosynthesis; chorismate from D-erythrose 4-phosphate and phosphoenolpyruvate: step 1/7.</text>
</comment>
<accession>A0AAD6ST48</accession>
<gene>
    <name evidence="7" type="ORF">C8F04DRAFT_1262262</name>
</gene>
<dbReference type="PANTHER" id="PTHR21337">
    <property type="entry name" value="PHOSPHO-2-DEHYDRO-3-DEOXYHEPTONATE ALDOLASE 1, 2"/>
    <property type="match status" value="1"/>
</dbReference>
<keyword evidence="8" id="KW-1185">Reference proteome</keyword>
<dbReference type="Proteomes" id="UP001218188">
    <property type="component" value="Unassembled WGS sequence"/>
</dbReference>
<keyword evidence="6" id="KW-0057">Aromatic amino acid biosynthesis</keyword>
<evidence type="ECO:0000256" key="2">
    <source>
        <dbReference type="ARBA" id="ARBA00008911"/>
    </source>
</evidence>
<keyword evidence="3 6" id="KW-0808">Transferase</keyword>
<evidence type="ECO:0000313" key="7">
    <source>
        <dbReference type="EMBL" id="KAJ7032095.1"/>
    </source>
</evidence>
<evidence type="ECO:0000256" key="4">
    <source>
        <dbReference type="ARBA" id="ARBA00047508"/>
    </source>
</evidence>
<comment type="caution">
    <text evidence="7">The sequence shown here is derived from an EMBL/GenBank/DDBJ whole genome shotgun (WGS) entry which is preliminary data.</text>
</comment>
<dbReference type="SUPFAM" id="SSF51569">
    <property type="entry name" value="Aldolase"/>
    <property type="match status" value="1"/>
</dbReference>
<name>A0AAD6ST48_9AGAR</name>
<dbReference type="PANTHER" id="PTHR21337:SF0">
    <property type="entry name" value="PHOSPHO-2-DEHYDRO-3-DEOXYHEPTONATE ALDOLASE"/>
    <property type="match status" value="1"/>
</dbReference>
<keyword evidence="5" id="KW-0170">Cobalt</keyword>
<evidence type="ECO:0000256" key="5">
    <source>
        <dbReference type="PIRSR" id="PIRSR602480-1"/>
    </source>
</evidence>
<dbReference type="InterPro" id="IPR002480">
    <property type="entry name" value="DAHP_synth_2"/>
</dbReference>
<dbReference type="Pfam" id="PF01474">
    <property type="entry name" value="DAHP_synth_2"/>
    <property type="match status" value="1"/>
</dbReference>
<feature type="binding site" evidence="5">
    <location>
        <position position="52"/>
    </location>
    <ligand>
        <name>phosphoenolpyruvate</name>
        <dbReference type="ChEBI" id="CHEBI:58702"/>
    </ligand>
</feature>
<evidence type="ECO:0000256" key="1">
    <source>
        <dbReference type="ARBA" id="ARBA00004688"/>
    </source>
</evidence>
<organism evidence="7 8">
    <name type="scientific">Mycena alexandri</name>
    <dbReference type="NCBI Taxonomy" id="1745969"/>
    <lineage>
        <taxon>Eukaryota</taxon>
        <taxon>Fungi</taxon>
        <taxon>Dikarya</taxon>
        <taxon>Basidiomycota</taxon>
        <taxon>Agaricomycotina</taxon>
        <taxon>Agaricomycetes</taxon>
        <taxon>Agaricomycetidae</taxon>
        <taxon>Agaricales</taxon>
        <taxon>Marasmiineae</taxon>
        <taxon>Mycenaceae</taxon>
        <taxon>Mycena</taxon>
    </lineage>
</organism>
<comment type="similarity">
    <text evidence="2 6">Belongs to the class-II DAHP synthase family.</text>
</comment>
<evidence type="ECO:0000313" key="8">
    <source>
        <dbReference type="Proteomes" id="UP001218188"/>
    </source>
</evidence>
<dbReference type="GO" id="GO:0008652">
    <property type="term" value="P:amino acid biosynthetic process"/>
    <property type="evidence" value="ECO:0007669"/>
    <property type="project" value="UniProtKB-KW"/>
</dbReference>
<keyword evidence="5" id="KW-0464">Manganese</keyword>
<dbReference type="EC" id="2.5.1.54" evidence="6"/>
<dbReference type="InterPro" id="IPR013785">
    <property type="entry name" value="Aldolase_TIM"/>
</dbReference>
<dbReference type="AlphaFoldDB" id="A0AAD6ST48"/>
<keyword evidence="6" id="KW-0028">Amino-acid biosynthesis</keyword>
<comment type="cofactor">
    <cofactor evidence="5">
        <name>Mn(2+)</name>
        <dbReference type="ChEBI" id="CHEBI:29035"/>
    </cofactor>
    <cofactor evidence="5">
        <name>Co(2+)</name>
        <dbReference type="ChEBI" id="CHEBI:48828"/>
    </cofactor>
    <cofactor evidence="5">
        <name>Cd(2+)</name>
        <dbReference type="ChEBI" id="CHEBI:48775"/>
    </cofactor>
    <text evidence="5">Binds 1 divalent cation per subunit. The enzyme is active with manganese, cobalt or cadmium ions.</text>
</comment>
<evidence type="ECO:0000256" key="3">
    <source>
        <dbReference type="ARBA" id="ARBA00022679"/>
    </source>
</evidence>
<reference evidence="7" key="1">
    <citation type="submission" date="2023-03" db="EMBL/GenBank/DDBJ databases">
        <title>Massive genome expansion in bonnet fungi (Mycena s.s.) driven by repeated elements and novel gene families across ecological guilds.</title>
        <authorList>
            <consortium name="Lawrence Berkeley National Laboratory"/>
            <person name="Harder C.B."/>
            <person name="Miyauchi S."/>
            <person name="Viragh M."/>
            <person name="Kuo A."/>
            <person name="Thoen E."/>
            <person name="Andreopoulos B."/>
            <person name="Lu D."/>
            <person name="Skrede I."/>
            <person name="Drula E."/>
            <person name="Henrissat B."/>
            <person name="Morin E."/>
            <person name="Kohler A."/>
            <person name="Barry K."/>
            <person name="LaButti K."/>
            <person name="Morin E."/>
            <person name="Salamov A."/>
            <person name="Lipzen A."/>
            <person name="Mereny Z."/>
            <person name="Hegedus B."/>
            <person name="Baldrian P."/>
            <person name="Stursova M."/>
            <person name="Weitz H."/>
            <person name="Taylor A."/>
            <person name="Grigoriev I.V."/>
            <person name="Nagy L.G."/>
            <person name="Martin F."/>
            <person name="Kauserud H."/>
        </authorList>
    </citation>
    <scope>NUCLEOTIDE SEQUENCE</scope>
    <source>
        <strain evidence="7">CBHHK200</strain>
    </source>
</reference>
<evidence type="ECO:0000256" key="6">
    <source>
        <dbReference type="RuleBase" id="RU363071"/>
    </source>
</evidence>
<feature type="binding site" evidence="5">
    <location>
        <position position="115"/>
    </location>
    <ligand>
        <name>Mn(2+)</name>
        <dbReference type="ChEBI" id="CHEBI:29035"/>
    </ligand>
</feature>
<proteinExistence type="inferred from homology"/>
<dbReference type="GO" id="GO:0003849">
    <property type="term" value="F:3-deoxy-7-phosphoheptulonate synthase activity"/>
    <property type="evidence" value="ECO:0007669"/>
    <property type="project" value="UniProtKB-EC"/>
</dbReference>
<sequence length="117" mass="12877">MQTKAAAAASPNKPKVFYNTPAHFLWIGDHTRQLTGAHVEYFRGIRNPIGIKVGPSMATDELVRLLDIVNPLKEAGRVTLITQYGVSKIDDHLASHISAVQKSAHPVIWICDPMHGK</sequence>